<evidence type="ECO:0000313" key="3">
    <source>
        <dbReference type="EMBL" id="MCL7036772.1"/>
    </source>
</evidence>
<reference evidence="3" key="1">
    <citation type="submission" date="2022-03" db="EMBL/GenBank/DDBJ databases">
        <title>A functionally conserved STORR gene fusion in Papaver species that diverged 16.8 million years ago.</title>
        <authorList>
            <person name="Catania T."/>
        </authorList>
    </citation>
    <scope>NUCLEOTIDE SEQUENCE</scope>
    <source>
        <strain evidence="3">S-191538</strain>
    </source>
</reference>
<feature type="domain" description="DNA helicase Pif1-like DEAD-box helicase" evidence="2">
    <location>
        <begin position="142"/>
        <end position="274"/>
    </location>
</feature>
<dbReference type="GO" id="GO:0016787">
    <property type="term" value="F:hydrolase activity"/>
    <property type="evidence" value="ECO:0007669"/>
    <property type="project" value="UniProtKB-KW"/>
</dbReference>
<comment type="cofactor">
    <cofactor evidence="1">
        <name>Mg(2+)</name>
        <dbReference type="ChEBI" id="CHEBI:18420"/>
    </cofactor>
</comment>
<dbReference type="SUPFAM" id="SSF52540">
    <property type="entry name" value="P-loop containing nucleoside triphosphate hydrolases"/>
    <property type="match status" value="1"/>
</dbReference>
<dbReference type="PANTHER" id="PTHR47642">
    <property type="entry name" value="ATP-DEPENDENT DNA HELICASE"/>
    <property type="match status" value="1"/>
</dbReference>
<keyword evidence="1" id="KW-0378">Hydrolase</keyword>
<comment type="caution">
    <text evidence="3">The sequence shown here is derived from an EMBL/GenBank/DDBJ whole genome shotgun (WGS) entry which is preliminary data.</text>
</comment>
<protein>
    <recommendedName>
        <fullName evidence="1">ATP-dependent DNA helicase</fullName>
        <ecNumber evidence="1">5.6.2.3</ecNumber>
    </recommendedName>
</protein>
<keyword evidence="1" id="KW-0234">DNA repair</keyword>
<dbReference type="PANTHER" id="PTHR47642:SF5">
    <property type="entry name" value="ATP-DEPENDENT DNA HELICASE"/>
    <property type="match status" value="1"/>
</dbReference>
<gene>
    <name evidence="3" type="ORF">MKW94_019085</name>
</gene>
<dbReference type="GO" id="GO:0006281">
    <property type="term" value="P:DNA repair"/>
    <property type="evidence" value="ECO:0007669"/>
    <property type="project" value="UniProtKB-KW"/>
</dbReference>
<keyword evidence="1" id="KW-0347">Helicase</keyword>
<evidence type="ECO:0000313" key="4">
    <source>
        <dbReference type="Proteomes" id="UP001177140"/>
    </source>
</evidence>
<comment type="catalytic activity">
    <reaction evidence="1">
        <text>ATP + H2O = ADP + phosphate + H(+)</text>
        <dbReference type="Rhea" id="RHEA:13065"/>
        <dbReference type="ChEBI" id="CHEBI:15377"/>
        <dbReference type="ChEBI" id="CHEBI:15378"/>
        <dbReference type="ChEBI" id="CHEBI:30616"/>
        <dbReference type="ChEBI" id="CHEBI:43474"/>
        <dbReference type="ChEBI" id="CHEBI:456216"/>
        <dbReference type="EC" id="5.6.2.3"/>
    </reaction>
</comment>
<dbReference type="Gene3D" id="3.40.50.300">
    <property type="entry name" value="P-loop containing nucleotide triphosphate hydrolases"/>
    <property type="match status" value="1"/>
</dbReference>
<dbReference type="AlphaFoldDB" id="A0AA41SCB2"/>
<keyword evidence="1" id="KW-0547">Nucleotide-binding</keyword>
<dbReference type="EMBL" id="JAJJMA010171650">
    <property type="protein sequence ID" value="MCL7036772.1"/>
    <property type="molecule type" value="Genomic_DNA"/>
</dbReference>
<dbReference type="InterPro" id="IPR010285">
    <property type="entry name" value="DNA_helicase_pif1-like_DEAD"/>
</dbReference>
<keyword evidence="1" id="KW-0227">DNA damage</keyword>
<dbReference type="InterPro" id="IPR051055">
    <property type="entry name" value="PIF1_helicase"/>
</dbReference>
<dbReference type="EC" id="5.6.2.3" evidence="1"/>
<dbReference type="Proteomes" id="UP001177140">
    <property type="component" value="Unassembled WGS sequence"/>
</dbReference>
<keyword evidence="1" id="KW-0233">DNA recombination</keyword>
<dbReference type="GO" id="GO:0006310">
    <property type="term" value="P:DNA recombination"/>
    <property type="evidence" value="ECO:0007669"/>
    <property type="project" value="UniProtKB-KW"/>
</dbReference>
<organism evidence="3 4">
    <name type="scientific">Papaver nudicaule</name>
    <name type="common">Iceland poppy</name>
    <dbReference type="NCBI Taxonomy" id="74823"/>
    <lineage>
        <taxon>Eukaryota</taxon>
        <taxon>Viridiplantae</taxon>
        <taxon>Streptophyta</taxon>
        <taxon>Embryophyta</taxon>
        <taxon>Tracheophyta</taxon>
        <taxon>Spermatophyta</taxon>
        <taxon>Magnoliopsida</taxon>
        <taxon>Ranunculales</taxon>
        <taxon>Papaveraceae</taxon>
        <taxon>Papaveroideae</taxon>
        <taxon>Papaver</taxon>
    </lineage>
</organism>
<comment type="similarity">
    <text evidence="1">Belongs to the helicase family.</text>
</comment>
<sequence length="306" mass="34514">MPDTDHWESFCRQQVLLKRHYRSVDEAKENFATWSECYTQLIRPIENPSIDLGMVEDELEDETHQEDEDLKEWMVAAAMAPNSRVLEDTDLGLRDIDVNHDWSQGLLDHPSIHEKKGFINTLRQTVQETHSVSGSGTSLVSLSRQQQVALDMVLESLRSESTIRLIISGGAGTGKELFGNKKSVRIMAPTGAAAFNIGGSTIHHELAITADKNLSYKKLEASKCRHMQVDFKDTKLIIIDEYSMIGRKMLANIDLRLRDIFSTSEPFGNVSIVLSLTLCLNTVFALNKYSDSQGLRSQNIEKRCRD</sequence>
<proteinExistence type="inferred from homology"/>
<accession>A0AA41SCB2</accession>
<dbReference type="GO" id="GO:0043139">
    <property type="term" value="F:5'-3' DNA helicase activity"/>
    <property type="evidence" value="ECO:0007669"/>
    <property type="project" value="UniProtKB-EC"/>
</dbReference>
<keyword evidence="4" id="KW-1185">Reference proteome</keyword>
<dbReference type="GO" id="GO:0000723">
    <property type="term" value="P:telomere maintenance"/>
    <property type="evidence" value="ECO:0007669"/>
    <property type="project" value="InterPro"/>
</dbReference>
<evidence type="ECO:0000259" key="2">
    <source>
        <dbReference type="Pfam" id="PF05970"/>
    </source>
</evidence>
<evidence type="ECO:0000256" key="1">
    <source>
        <dbReference type="RuleBase" id="RU363044"/>
    </source>
</evidence>
<dbReference type="Pfam" id="PF05970">
    <property type="entry name" value="PIF1"/>
    <property type="match status" value="1"/>
</dbReference>
<name>A0AA41SCB2_PAPNU</name>
<dbReference type="GO" id="GO:0005524">
    <property type="term" value="F:ATP binding"/>
    <property type="evidence" value="ECO:0007669"/>
    <property type="project" value="UniProtKB-KW"/>
</dbReference>
<dbReference type="InterPro" id="IPR027417">
    <property type="entry name" value="P-loop_NTPase"/>
</dbReference>
<keyword evidence="1" id="KW-0067">ATP-binding</keyword>